<evidence type="ECO:0000256" key="5">
    <source>
        <dbReference type="ARBA" id="ARBA00022692"/>
    </source>
</evidence>
<evidence type="ECO:0000313" key="11">
    <source>
        <dbReference type="EMBL" id="MES1929544.1"/>
    </source>
</evidence>
<dbReference type="InterPro" id="IPR007387">
    <property type="entry name" value="TRAP_DctQ"/>
</dbReference>
<evidence type="ECO:0000256" key="9">
    <source>
        <dbReference type="RuleBase" id="RU369079"/>
    </source>
</evidence>
<keyword evidence="5 9" id="KW-0812">Transmembrane</keyword>
<evidence type="ECO:0000313" key="12">
    <source>
        <dbReference type="Proteomes" id="UP001460888"/>
    </source>
</evidence>
<gene>
    <name evidence="11" type="ORF">SADO_09819</name>
</gene>
<keyword evidence="2 9" id="KW-0813">Transport</keyword>
<keyword evidence="4 9" id="KW-0997">Cell inner membrane</keyword>
<feature type="domain" description="Tripartite ATP-independent periplasmic transporters DctQ component" evidence="10">
    <location>
        <begin position="61"/>
        <end position="172"/>
    </location>
</feature>
<feature type="transmembrane region" description="Helical" evidence="9">
    <location>
        <begin position="149"/>
        <end position="171"/>
    </location>
</feature>
<dbReference type="PANTHER" id="PTHR35011">
    <property type="entry name" value="2,3-DIKETO-L-GULONATE TRAP TRANSPORTER SMALL PERMEASE PROTEIN YIAM"/>
    <property type="match status" value="1"/>
</dbReference>
<proteinExistence type="inferred from homology"/>
<comment type="subunit">
    <text evidence="9">The complex comprises the extracytoplasmic solute receptor protein and the two transmembrane proteins.</text>
</comment>
<reference evidence="11 12" key="1">
    <citation type="submission" date="2013-03" db="EMBL/GenBank/DDBJ databases">
        <title>Salinisphaera dokdonensis CL-ES53 Genome Sequencing.</title>
        <authorList>
            <person name="Li C."/>
            <person name="Lai Q."/>
            <person name="Shao Z."/>
        </authorList>
    </citation>
    <scope>NUCLEOTIDE SEQUENCE [LARGE SCALE GENOMIC DNA]</scope>
    <source>
        <strain evidence="11 12">CL-ES53</strain>
    </source>
</reference>
<comment type="function">
    <text evidence="9">Part of the tripartite ATP-independent periplasmic (TRAP) transport system.</text>
</comment>
<evidence type="ECO:0000256" key="3">
    <source>
        <dbReference type="ARBA" id="ARBA00022475"/>
    </source>
</evidence>
<comment type="similarity">
    <text evidence="8 9">Belongs to the TRAP transporter small permease family.</text>
</comment>
<accession>A0ABV2B2B0</accession>
<dbReference type="Pfam" id="PF04290">
    <property type="entry name" value="DctQ"/>
    <property type="match status" value="1"/>
</dbReference>
<feature type="transmembrane region" description="Helical" evidence="9">
    <location>
        <begin position="16"/>
        <end position="41"/>
    </location>
</feature>
<organism evidence="11 12">
    <name type="scientific">Salinisphaera dokdonensis CL-ES53</name>
    <dbReference type="NCBI Taxonomy" id="1304272"/>
    <lineage>
        <taxon>Bacteria</taxon>
        <taxon>Pseudomonadati</taxon>
        <taxon>Pseudomonadota</taxon>
        <taxon>Gammaproteobacteria</taxon>
        <taxon>Salinisphaerales</taxon>
        <taxon>Salinisphaeraceae</taxon>
        <taxon>Salinisphaera</taxon>
    </lineage>
</organism>
<dbReference type="EMBL" id="APND01000003">
    <property type="protein sequence ID" value="MES1929544.1"/>
    <property type="molecule type" value="Genomic_DNA"/>
</dbReference>
<evidence type="ECO:0000259" key="10">
    <source>
        <dbReference type="Pfam" id="PF04290"/>
    </source>
</evidence>
<evidence type="ECO:0000256" key="6">
    <source>
        <dbReference type="ARBA" id="ARBA00022989"/>
    </source>
</evidence>
<keyword evidence="3" id="KW-1003">Cell membrane</keyword>
<evidence type="ECO:0000256" key="1">
    <source>
        <dbReference type="ARBA" id="ARBA00004429"/>
    </source>
</evidence>
<name>A0ABV2B2B0_9GAMM</name>
<protein>
    <recommendedName>
        <fullName evidence="9">TRAP transporter small permease protein</fullName>
    </recommendedName>
</protein>
<dbReference type="PANTHER" id="PTHR35011:SF10">
    <property type="entry name" value="TRAP TRANSPORTER SMALL PERMEASE PROTEIN"/>
    <property type="match status" value="1"/>
</dbReference>
<comment type="caution">
    <text evidence="9">Lacks conserved residue(s) required for the propagation of feature annotation.</text>
</comment>
<dbReference type="Proteomes" id="UP001460888">
    <property type="component" value="Unassembled WGS sequence"/>
</dbReference>
<dbReference type="RefSeq" id="WP_353111054.1">
    <property type="nucleotide sequence ID" value="NZ_APND01000003.1"/>
</dbReference>
<keyword evidence="12" id="KW-1185">Reference proteome</keyword>
<evidence type="ECO:0000256" key="2">
    <source>
        <dbReference type="ARBA" id="ARBA00022448"/>
    </source>
</evidence>
<keyword evidence="6 9" id="KW-1133">Transmembrane helix</keyword>
<evidence type="ECO:0000256" key="4">
    <source>
        <dbReference type="ARBA" id="ARBA00022519"/>
    </source>
</evidence>
<evidence type="ECO:0000256" key="8">
    <source>
        <dbReference type="ARBA" id="ARBA00038436"/>
    </source>
</evidence>
<evidence type="ECO:0000256" key="7">
    <source>
        <dbReference type="ARBA" id="ARBA00023136"/>
    </source>
</evidence>
<comment type="caution">
    <text evidence="11">The sequence shown here is derived from an EMBL/GenBank/DDBJ whole genome shotgun (WGS) entry which is preliminary data.</text>
</comment>
<sequence>MEPSGAGAIGRALDRLCLAMAVAGGVVICLLAGMTVCSILGRWSSGIAWLASVPVVGDFGPIMGDFEMTKMGTAMAVFLFLPYCHMRGGHVTVDLLMSHAPRVLRRVVAALSEILFLVVSALMTWRLVLGMQQKLRYEQTTMLMEIPVWWGYGVGIVGLSILTLVCLYRALAVCRGQDVHA</sequence>
<comment type="subcellular location">
    <subcellularLocation>
        <location evidence="1 9">Cell inner membrane</location>
        <topology evidence="1 9">Multi-pass membrane protein</topology>
    </subcellularLocation>
</comment>
<dbReference type="InterPro" id="IPR055348">
    <property type="entry name" value="DctQ"/>
</dbReference>
<keyword evidence="7 9" id="KW-0472">Membrane</keyword>
<feature type="transmembrane region" description="Helical" evidence="9">
    <location>
        <begin position="107"/>
        <end position="129"/>
    </location>
</feature>